<dbReference type="InterPro" id="IPR008547">
    <property type="entry name" value="DUF829_TMEM53"/>
</dbReference>
<evidence type="ECO:0000313" key="1">
    <source>
        <dbReference type="EMBL" id="CAG7734369.1"/>
    </source>
</evidence>
<feature type="non-terminal residue" evidence="1">
    <location>
        <position position="1"/>
    </location>
</feature>
<dbReference type="Pfam" id="PF05705">
    <property type="entry name" value="DUF829"/>
    <property type="match status" value="1"/>
</dbReference>
<dbReference type="PANTHER" id="PTHR20908:SF1">
    <property type="entry name" value="LD15586P"/>
    <property type="match status" value="1"/>
</dbReference>
<dbReference type="PANTHER" id="PTHR20908">
    <property type="entry name" value="LD15586P"/>
    <property type="match status" value="1"/>
</dbReference>
<proteinExistence type="predicted"/>
<gene>
    <name evidence="1" type="ORF">AFUS01_LOCUS22764</name>
</gene>
<dbReference type="Proteomes" id="UP000708208">
    <property type="component" value="Unassembled WGS sequence"/>
</dbReference>
<dbReference type="EMBL" id="CAJVCH010267970">
    <property type="protein sequence ID" value="CAG7734369.1"/>
    <property type="molecule type" value="Genomic_DNA"/>
</dbReference>
<evidence type="ECO:0000313" key="2">
    <source>
        <dbReference type="Proteomes" id="UP000708208"/>
    </source>
</evidence>
<organism evidence="1 2">
    <name type="scientific">Allacma fusca</name>
    <dbReference type="NCBI Taxonomy" id="39272"/>
    <lineage>
        <taxon>Eukaryota</taxon>
        <taxon>Metazoa</taxon>
        <taxon>Ecdysozoa</taxon>
        <taxon>Arthropoda</taxon>
        <taxon>Hexapoda</taxon>
        <taxon>Collembola</taxon>
        <taxon>Symphypleona</taxon>
        <taxon>Sminthuridae</taxon>
        <taxon>Allacma</taxon>
    </lineage>
</organism>
<keyword evidence="2" id="KW-1185">Reference proteome</keyword>
<accession>A0A8J2K9J9</accession>
<comment type="caution">
    <text evidence="1">The sequence shown here is derived from an EMBL/GenBank/DDBJ whole genome shotgun (WGS) entry which is preliminary data.</text>
</comment>
<dbReference type="OrthoDB" id="77878at2759"/>
<sequence length="68" mass="8040">DDIISDVNSIFDLVNYWRAKGTTIDLKLWDSSPHVQHIKYHKDEYEDALLKYLLNLNVVPYPSKFRTS</sequence>
<name>A0A8J2K9J9_9HEXA</name>
<dbReference type="GO" id="GO:0017171">
    <property type="term" value="F:serine hydrolase activity"/>
    <property type="evidence" value="ECO:0007669"/>
    <property type="project" value="TreeGrafter"/>
</dbReference>
<reference evidence="1" key="1">
    <citation type="submission" date="2021-06" db="EMBL/GenBank/DDBJ databases">
        <authorList>
            <person name="Hodson N. C."/>
            <person name="Mongue J. A."/>
            <person name="Jaron S. K."/>
        </authorList>
    </citation>
    <scope>NUCLEOTIDE SEQUENCE</scope>
</reference>
<dbReference type="AlphaFoldDB" id="A0A8J2K9J9"/>
<protein>
    <submittedName>
        <fullName evidence="1">Uncharacterized protein</fullName>
    </submittedName>
</protein>